<name>A0ABQ3LAU7_9SPHN</name>
<proteinExistence type="predicted"/>
<dbReference type="InterPro" id="IPR021301">
    <property type="entry name" value="DUF2779"/>
</dbReference>
<dbReference type="Proteomes" id="UP000652430">
    <property type="component" value="Unassembled WGS sequence"/>
</dbReference>
<keyword evidence="3" id="KW-1185">Reference proteome</keyword>
<dbReference type="Pfam" id="PF11074">
    <property type="entry name" value="DUF2779"/>
    <property type="match status" value="1"/>
</dbReference>
<accession>A0ABQ3LAU7</accession>
<evidence type="ECO:0000259" key="1">
    <source>
        <dbReference type="Pfam" id="PF11074"/>
    </source>
</evidence>
<evidence type="ECO:0000313" key="2">
    <source>
        <dbReference type="EMBL" id="GHH09706.1"/>
    </source>
</evidence>
<reference evidence="3" key="1">
    <citation type="journal article" date="2019" name="Int. J. Syst. Evol. Microbiol.">
        <title>The Global Catalogue of Microorganisms (GCM) 10K type strain sequencing project: providing services to taxonomists for standard genome sequencing and annotation.</title>
        <authorList>
            <consortium name="The Broad Institute Genomics Platform"/>
            <consortium name="The Broad Institute Genome Sequencing Center for Infectious Disease"/>
            <person name="Wu L."/>
            <person name="Ma J."/>
        </authorList>
    </citation>
    <scope>NUCLEOTIDE SEQUENCE [LARGE SCALE GENOMIC DNA]</scope>
    <source>
        <strain evidence="3">CGMCC 1.8957</strain>
    </source>
</reference>
<organism evidence="2 3">
    <name type="scientific">Sphingomonas glacialis</name>
    <dbReference type="NCBI Taxonomy" id="658225"/>
    <lineage>
        <taxon>Bacteria</taxon>
        <taxon>Pseudomonadati</taxon>
        <taxon>Pseudomonadota</taxon>
        <taxon>Alphaproteobacteria</taxon>
        <taxon>Sphingomonadales</taxon>
        <taxon>Sphingomonadaceae</taxon>
        <taxon>Sphingomonas</taxon>
    </lineage>
</organism>
<dbReference type="EMBL" id="BNAQ01000001">
    <property type="protein sequence ID" value="GHH09706.1"/>
    <property type="molecule type" value="Genomic_DNA"/>
</dbReference>
<feature type="domain" description="DUF2779" evidence="1">
    <location>
        <begin position="320"/>
        <end position="441"/>
    </location>
</feature>
<protein>
    <recommendedName>
        <fullName evidence="1">DUF2779 domain-containing protein</fullName>
    </recommendedName>
</protein>
<evidence type="ECO:0000313" key="3">
    <source>
        <dbReference type="Proteomes" id="UP000652430"/>
    </source>
</evidence>
<dbReference type="RefSeq" id="WP_189675091.1">
    <property type="nucleotide sequence ID" value="NZ_BNAQ01000001.1"/>
</dbReference>
<sequence>MTDPPHLSDLSDQSFVATRPIPPRTGLSKSRIAIFEQCVKRLWLSVHMPELTLESDGTRRVFRIGHEVGAAACALYPDGIEIDGTAGMGAAAKATAGALVRDIRVPLFEATFIHAGVAVRVDLMIPDGDGWQIAEVKSTTSVKPYQRADLATQLWVLDGCCVNVTRASVRVIDRAFVLRTEGDYRGLFIDEPAGEGLAPLIAARGDVVASAVATLAGCEPAIQPGAQCSEPFVCSFVGYCNRDLPPAPAWPVTLLPGMAGKTLARAIAKDGIDNLLLVDAERLTQPLLARVHAATVSGVPYHDAEAIRCETDGWAYPRTFLDFETIAFAVPRWVGTSPYQQIPFQFSAHVDHGEGDLEHTEFLSTDGADPRAACAAALASLPMTGAVVAWNAPFERSCLLQLASAVPGHATALRALAGHLVDLLPVSRQHYYHRDMRGSWSIKAVLPTLAPELNYNQLDGARSGVEAQDAYLEAIDAATSPERRELLRHGLLDYCRLDTMAMVVALKRLRA</sequence>
<gene>
    <name evidence="2" type="ORF">GCM10008023_06720</name>
</gene>
<comment type="caution">
    <text evidence="2">The sequence shown here is derived from an EMBL/GenBank/DDBJ whole genome shotgun (WGS) entry which is preliminary data.</text>
</comment>